<dbReference type="EMBL" id="LVWA01000002">
    <property type="protein sequence ID" value="OKL42114.1"/>
    <property type="molecule type" value="Genomic_DNA"/>
</dbReference>
<sequence>MIDISGEDDRCFFWPRIQYRHYPALLTQEGWRGYSNGKDITGPQQKLERKRIGEMYIAVEWLRCLALVSSMVGYQK</sequence>
<proteinExistence type="predicted"/>
<name>A0A1Q5PIR5_9BACT</name>
<dbReference type="AlphaFoldDB" id="A0A1Q5PIR5"/>
<keyword evidence="2" id="KW-1185">Reference proteome</keyword>
<organism evidence="1 2">
    <name type="scientific">Pontibacter flavimaris</name>
    <dbReference type="NCBI Taxonomy" id="1797110"/>
    <lineage>
        <taxon>Bacteria</taxon>
        <taxon>Pseudomonadati</taxon>
        <taxon>Bacteroidota</taxon>
        <taxon>Cytophagia</taxon>
        <taxon>Cytophagales</taxon>
        <taxon>Hymenobacteraceae</taxon>
        <taxon>Pontibacter</taxon>
    </lineage>
</organism>
<dbReference type="STRING" id="1797110.A3841_08970"/>
<comment type="caution">
    <text evidence="1">The sequence shown here is derived from an EMBL/GenBank/DDBJ whole genome shotgun (WGS) entry which is preliminary data.</text>
</comment>
<accession>A0A1Q5PIR5</accession>
<evidence type="ECO:0000313" key="2">
    <source>
        <dbReference type="Proteomes" id="UP000186551"/>
    </source>
</evidence>
<reference evidence="1 2" key="1">
    <citation type="submission" date="2016-03" db="EMBL/GenBank/DDBJ databases">
        <title>Genome sequence of Pontibacter sp. nov., of the family cytophagaceae, isolated from marine sediment of the Yellow Sea, China.</title>
        <authorList>
            <person name="Zhang G."/>
            <person name="Zhang R."/>
        </authorList>
    </citation>
    <scope>NUCLEOTIDE SEQUENCE [LARGE SCALE GENOMIC DNA]</scope>
    <source>
        <strain evidence="1 2">S10-8</strain>
    </source>
</reference>
<evidence type="ECO:0000313" key="1">
    <source>
        <dbReference type="EMBL" id="OKL42114.1"/>
    </source>
</evidence>
<gene>
    <name evidence="1" type="ORF">A3841_08970</name>
</gene>
<protein>
    <submittedName>
        <fullName evidence="1">Uncharacterized protein</fullName>
    </submittedName>
</protein>
<dbReference type="Proteomes" id="UP000186551">
    <property type="component" value="Unassembled WGS sequence"/>
</dbReference>